<evidence type="ECO:0000256" key="8">
    <source>
        <dbReference type="ARBA" id="ARBA00022741"/>
    </source>
</evidence>
<dbReference type="SMART" id="SM00387">
    <property type="entry name" value="HATPase_c"/>
    <property type="match status" value="1"/>
</dbReference>
<feature type="domain" description="Histidine kinase" evidence="14">
    <location>
        <begin position="251"/>
        <end position="469"/>
    </location>
</feature>
<gene>
    <name evidence="15" type="ORF">A3A57_02975</name>
</gene>
<comment type="subcellular location">
    <subcellularLocation>
        <location evidence="2">Cell membrane</location>
    </subcellularLocation>
    <subcellularLocation>
        <location evidence="3">Membrane raft</location>
        <topology evidence="3">Multi-pass membrane protein</topology>
    </subcellularLocation>
</comment>
<keyword evidence="11" id="KW-0902">Two-component regulatory system</keyword>
<evidence type="ECO:0000313" key="15">
    <source>
        <dbReference type="EMBL" id="OGY32054.1"/>
    </source>
</evidence>
<evidence type="ECO:0000256" key="3">
    <source>
        <dbReference type="ARBA" id="ARBA00004314"/>
    </source>
</evidence>
<dbReference type="GO" id="GO:0005886">
    <property type="term" value="C:plasma membrane"/>
    <property type="evidence" value="ECO:0007669"/>
    <property type="project" value="UniProtKB-SubCell"/>
</dbReference>
<organism evidence="15 16">
    <name type="scientific">Candidatus Woykebacteria bacterium RIFCSPLOWO2_01_FULL_41_12</name>
    <dbReference type="NCBI Taxonomy" id="1802604"/>
    <lineage>
        <taxon>Bacteria</taxon>
        <taxon>Candidatus Woykeibacteriota</taxon>
    </lineage>
</organism>
<keyword evidence="7" id="KW-0808">Transferase</keyword>
<dbReference type="EC" id="2.7.13.3" evidence="4"/>
<dbReference type="Pfam" id="PF02518">
    <property type="entry name" value="HATPase_c"/>
    <property type="match status" value="1"/>
</dbReference>
<evidence type="ECO:0000256" key="4">
    <source>
        <dbReference type="ARBA" id="ARBA00012438"/>
    </source>
</evidence>
<keyword evidence="9" id="KW-0418">Kinase</keyword>
<dbReference type="Gene3D" id="3.30.565.10">
    <property type="entry name" value="Histidine kinase-like ATPase, C-terminal domain"/>
    <property type="match status" value="1"/>
</dbReference>
<keyword evidence="6" id="KW-0597">Phosphoprotein</keyword>
<dbReference type="CDD" id="cd00082">
    <property type="entry name" value="HisKA"/>
    <property type="match status" value="1"/>
</dbReference>
<evidence type="ECO:0000256" key="6">
    <source>
        <dbReference type="ARBA" id="ARBA00022553"/>
    </source>
</evidence>
<dbReference type="Proteomes" id="UP000179279">
    <property type="component" value="Unassembled WGS sequence"/>
</dbReference>
<dbReference type="SUPFAM" id="SSF47384">
    <property type="entry name" value="Homodimeric domain of signal transducing histidine kinase"/>
    <property type="match status" value="1"/>
</dbReference>
<proteinExistence type="predicted"/>
<comment type="catalytic activity">
    <reaction evidence="1">
        <text>ATP + protein L-histidine = ADP + protein N-phospho-L-histidine.</text>
        <dbReference type="EC" id="2.7.13.3"/>
    </reaction>
</comment>
<dbReference type="InterPro" id="IPR036097">
    <property type="entry name" value="HisK_dim/P_sf"/>
</dbReference>
<keyword evidence="13" id="KW-0812">Transmembrane</keyword>
<dbReference type="Pfam" id="PF00512">
    <property type="entry name" value="HisKA"/>
    <property type="match status" value="1"/>
</dbReference>
<dbReference type="SMART" id="SM00388">
    <property type="entry name" value="HisKA"/>
    <property type="match status" value="1"/>
</dbReference>
<keyword evidence="5" id="KW-1003">Cell membrane</keyword>
<evidence type="ECO:0000256" key="9">
    <source>
        <dbReference type="ARBA" id="ARBA00022777"/>
    </source>
</evidence>
<dbReference type="PANTHER" id="PTHR43047:SF72">
    <property type="entry name" value="OSMOSENSING HISTIDINE PROTEIN KINASE SLN1"/>
    <property type="match status" value="1"/>
</dbReference>
<dbReference type="GO" id="GO:0005524">
    <property type="term" value="F:ATP binding"/>
    <property type="evidence" value="ECO:0007669"/>
    <property type="project" value="UniProtKB-KW"/>
</dbReference>
<dbReference type="GO" id="GO:0000155">
    <property type="term" value="F:phosphorelay sensor kinase activity"/>
    <property type="evidence" value="ECO:0007669"/>
    <property type="project" value="InterPro"/>
</dbReference>
<dbReference type="AlphaFoldDB" id="A0A1G1WWJ1"/>
<dbReference type="InterPro" id="IPR003661">
    <property type="entry name" value="HisK_dim/P_dom"/>
</dbReference>
<evidence type="ECO:0000256" key="5">
    <source>
        <dbReference type="ARBA" id="ARBA00022475"/>
    </source>
</evidence>
<dbReference type="GO" id="GO:0009927">
    <property type="term" value="F:histidine phosphotransfer kinase activity"/>
    <property type="evidence" value="ECO:0007669"/>
    <property type="project" value="TreeGrafter"/>
</dbReference>
<evidence type="ECO:0000256" key="10">
    <source>
        <dbReference type="ARBA" id="ARBA00022840"/>
    </source>
</evidence>
<keyword evidence="13" id="KW-1133">Transmembrane helix</keyword>
<dbReference type="InterPro" id="IPR004358">
    <property type="entry name" value="Sig_transdc_His_kin-like_C"/>
</dbReference>
<feature type="transmembrane region" description="Helical" evidence="13">
    <location>
        <begin position="15"/>
        <end position="37"/>
    </location>
</feature>
<feature type="transmembrane region" description="Helical" evidence="13">
    <location>
        <begin position="208"/>
        <end position="229"/>
    </location>
</feature>
<keyword evidence="8" id="KW-0547">Nucleotide-binding</keyword>
<keyword evidence="10" id="KW-0067">ATP-binding</keyword>
<dbReference type="FunFam" id="3.30.565.10:FF:000023">
    <property type="entry name" value="PAS domain-containing sensor histidine kinase"/>
    <property type="match status" value="1"/>
</dbReference>
<dbReference type="InterPro" id="IPR005467">
    <property type="entry name" value="His_kinase_dom"/>
</dbReference>
<evidence type="ECO:0000256" key="13">
    <source>
        <dbReference type="SAM" id="Phobius"/>
    </source>
</evidence>
<dbReference type="InterPro" id="IPR003594">
    <property type="entry name" value="HATPase_dom"/>
</dbReference>
<evidence type="ECO:0000256" key="1">
    <source>
        <dbReference type="ARBA" id="ARBA00000085"/>
    </source>
</evidence>
<dbReference type="FunFam" id="1.10.287.130:FF:000001">
    <property type="entry name" value="Two-component sensor histidine kinase"/>
    <property type="match status" value="1"/>
</dbReference>
<evidence type="ECO:0000256" key="11">
    <source>
        <dbReference type="ARBA" id="ARBA00023012"/>
    </source>
</evidence>
<dbReference type="PROSITE" id="PS50109">
    <property type="entry name" value="HIS_KIN"/>
    <property type="match status" value="1"/>
</dbReference>
<dbReference type="InterPro" id="IPR036890">
    <property type="entry name" value="HATPase_C_sf"/>
</dbReference>
<dbReference type="EMBL" id="MHDA01000024">
    <property type="protein sequence ID" value="OGY32054.1"/>
    <property type="molecule type" value="Genomic_DNA"/>
</dbReference>
<accession>A0A1G1WWJ1</accession>
<protein>
    <recommendedName>
        <fullName evidence="4">histidine kinase</fullName>
        <ecNumber evidence="4">2.7.13.3</ecNumber>
    </recommendedName>
</protein>
<dbReference type="GO" id="GO:0045121">
    <property type="term" value="C:membrane raft"/>
    <property type="evidence" value="ECO:0007669"/>
    <property type="project" value="UniProtKB-SubCell"/>
</dbReference>
<sequence>MNVPILQKLNENKEFIYAVVLILLIPAAFVVNTYLFVLGLNSAFETELTSKANLATTILSSTLEDSLKDKDKLASILEKVTANSPEIEGLTILTFERGTPVVLATNEADQALSNESVLLTKLARTTGQPYTTKLEVLNEEAKTFRIWQVSLPVAREVKEAEGGGKNQKVKAGSETNAENQTETIAVINLKISGEKSDVLISNLERNSVLFTLITLFVIVLLLLNHFRFFGYARLFNKLKEVDEMKDNFISLASHELRTPVTAMKGFAALALKKLQKGDIQSALKDISMVSKSSESIDNLVNDLLDVSRIEQKRIKMDIKALDLTQIITTVNGELQVQATSKELTLLYQKPIQKLVLNADEQKIKQVFVNLIGNAIKYTPKGSVTVTHEVVGNQVKTLVKDTGMGIPAEEVPNLFQKFHRVQNDKTKDIRGTGLGLWITKQLVEMQKGKILIESIVGTGTSVIVSFPLSSKQGSERSNENK</sequence>
<evidence type="ECO:0000256" key="12">
    <source>
        <dbReference type="ARBA" id="ARBA00023136"/>
    </source>
</evidence>
<name>A0A1G1WWJ1_9BACT</name>
<dbReference type="SUPFAM" id="SSF55874">
    <property type="entry name" value="ATPase domain of HSP90 chaperone/DNA topoisomerase II/histidine kinase"/>
    <property type="match status" value="1"/>
</dbReference>
<comment type="caution">
    <text evidence="15">The sequence shown here is derived from an EMBL/GenBank/DDBJ whole genome shotgun (WGS) entry which is preliminary data.</text>
</comment>
<evidence type="ECO:0000256" key="7">
    <source>
        <dbReference type="ARBA" id="ARBA00022679"/>
    </source>
</evidence>
<dbReference type="Gene3D" id="1.10.287.130">
    <property type="match status" value="1"/>
</dbReference>
<evidence type="ECO:0000313" key="16">
    <source>
        <dbReference type="Proteomes" id="UP000179279"/>
    </source>
</evidence>
<dbReference type="PRINTS" id="PR00344">
    <property type="entry name" value="BCTRLSENSOR"/>
</dbReference>
<evidence type="ECO:0000259" key="14">
    <source>
        <dbReference type="PROSITE" id="PS50109"/>
    </source>
</evidence>
<keyword evidence="12 13" id="KW-0472">Membrane</keyword>
<reference evidence="15 16" key="1">
    <citation type="journal article" date="2016" name="Nat. Commun.">
        <title>Thousands of microbial genomes shed light on interconnected biogeochemical processes in an aquifer system.</title>
        <authorList>
            <person name="Anantharaman K."/>
            <person name="Brown C.T."/>
            <person name="Hug L.A."/>
            <person name="Sharon I."/>
            <person name="Castelle C.J."/>
            <person name="Probst A.J."/>
            <person name="Thomas B.C."/>
            <person name="Singh A."/>
            <person name="Wilkins M.J."/>
            <person name="Karaoz U."/>
            <person name="Brodie E.L."/>
            <person name="Williams K.H."/>
            <person name="Hubbard S.S."/>
            <person name="Banfield J.F."/>
        </authorList>
    </citation>
    <scope>NUCLEOTIDE SEQUENCE [LARGE SCALE GENOMIC DNA]</scope>
</reference>
<dbReference type="PANTHER" id="PTHR43047">
    <property type="entry name" value="TWO-COMPONENT HISTIDINE PROTEIN KINASE"/>
    <property type="match status" value="1"/>
</dbReference>
<evidence type="ECO:0000256" key="2">
    <source>
        <dbReference type="ARBA" id="ARBA00004236"/>
    </source>
</evidence>